<protein>
    <submittedName>
        <fullName evidence="1">Uncharacterized protein</fullName>
    </submittedName>
</protein>
<dbReference type="AlphaFoldDB" id="T1GXA7"/>
<dbReference type="Proteomes" id="UP000015102">
    <property type="component" value="Unassembled WGS sequence"/>
</dbReference>
<dbReference type="EnsemblMetazoa" id="MESCA008450-RA">
    <property type="protein sequence ID" value="MESCA008450-PA"/>
    <property type="gene ID" value="MESCA008450"/>
</dbReference>
<dbReference type="EMBL" id="CAQQ02388981">
    <property type="status" value="NOT_ANNOTATED_CDS"/>
    <property type="molecule type" value="Genomic_DNA"/>
</dbReference>
<name>T1GXA7_MEGSC</name>
<dbReference type="HOGENOM" id="CLU_2489741_0_0_1"/>
<evidence type="ECO:0000313" key="1">
    <source>
        <dbReference type="EnsemblMetazoa" id="MESCA008450-PA"/>
    </source>
</evidence>
<reference evidence="2" key="1">
    <citation type="submission" date="2013-02" db="EMBL/GenBank/DDBJ databases">
        <authorList>
            <person name="Hughes D."/>
        </authorList>
    </citation>
    <scope>NUCLEOTIDE SEQUENCE</scope>
    <source>
        <strain>Durham</strain>
        <strain evidence="2">NC isolate 2 -- Noor lab</strain>
    </source>
</reference>
<accession>T1GXA7</accession>
<sequence length="87" mass="10328">NLNKTAHYEFVFKNIRSLPLEYWSRRESKSNKLVCGGLKSIYDLKFSNNYWQILNHSNATFYLLNSYYDNRTKSGRPTIRTIGTVDR</sequence>
<proteinExistence type="predicted"/>
<organism evidence="1 2">
    <name type="scientific">Megaselia scalaris</name>
    <name type="common">Humpbacked fly</name>
    <name type="synonym">Phora scalaris</name>
    <dbReference type="NCBI Taxonomy" id="36166"/>
    <lineage>
        <taxon>Eukaryota</taxon>
        <taxon>Metazoa</taxon>
        <taxon>Ecdysozoa</taxon>
        <taxon>Arthropoda</taxon>
        <taxon>Hexapoda</taxon>
        <taxon>Insecta</taxon>
        <taxon>Pterygota</taxon>
        <taxon>Neoptera</taxon>
        <taxon>Endopterygota</taxon>
        <taxon>Diptera</taxon>
        <taxon>Brachycera</taxon>
        <taxon>Muscomorpha</taxon>
        <taxon>Platypezoidea</taxon>
        <taxon>Phoridae</taxon>
        <taxon>Megaseliini</taxon>
        <taxon>Megaselia</taxon>
    </lineage>
</organism>
<reference evidence="1" key="2">
    <citation type="submission" date="2015-06" db="UniProtKB">
        <authorList>
            <consortium name="EnsemblMetazoa"/>
        </authorList>
    </citation>
    <scope>IDENTIFICATION</scope>
</reference>
<keyword evidence="2" id="KW-1185">Reference proteome</keyword>
<evidence type="ECO:0000313" key="2">
    <source>
        <dbReference type="Proteomes" id="UP000015102"/>
    </source>
</evidence>